<dbReference type="GO" id="GO:0005829">
    <property type="term" value="C:cytosol"/>
    <property type="evidence" value="ECO:0007669"/>
    <property type="project" value="TreeGrafter"/>
</dbReference>
<dbReference type="Pfam" id="PF02911">
    <property type="entry name" value="Formyl_trans_C"/>
    <property type="match status" value="1"/>
</dbReference>
<dbReference type="KEGG" id="cgrn:4412665_01313"/>
<protein>
    <recommendedName>
        <fullName evidence="2 5">Methionyl-tRNA formyltransferase</fullName>
        <ecNumber evidence="2 5">2.1.2.9</ecNumber>
    </recommendedName>
</protein>
<reference evidence="9 10" key="1">
    <citation type="submission" date="2017-06" db="EMBL/GenBank/DDBJ databases">
        <authorList>
            <consortium name="Pathogen Informatics"/>
        </authorList>
    </citation>
    <scope>NUCLEOTIDE SEQUENCE [LARGE SCALE GENOMIC DNA]</scope>
    <source>
        <strain evidence="9 10">NCTC11865</strain>
    </source>
</reference>
<comment type="function">
    <text evidence="5">Attaches a formyl group to the free amino group of methionyl-tRNA(fMet). The formyl group appears to play a dual role in the initiator identity of N-formylmethionyl-tRNA by promoting its recognition by IF2 and preventing the misappropriation of this tRNA by the elongation apparatus.</text>
</comment>
<dbReference type="Proteomes" id="UP000215332">
    <property type="component" value="Chromosome 1"/>
</dbReference>
<dbReference type="CDD" id="cd08704">
    <property type="entry name" value="Met_tRNA_FMT_C"/>
    <property type="match status" value="1"/>
</dbReference>
<evidence type="ECO:0000259" key="7">
    <source>
        <dbReference type="Pfam" id="PF00551"/>
    </source>
</evidence>
<dbReference type="AlphaFoldDB" id="A0A239WN42"/>
<dbReference type="NCBIfam" id="TIGR00460">
    <property type="entry name" value="fmt"/>
    <property type="match status" value="1"/>
</dbReference>
<proteinExistence type="inferred from homology"/>
<dbReference type="Gene3D" id="3.40.50.12230">
    <property type="match status" value="1"/>
</dbReference>
<dbReference type="PANTHER" id="PTHR11138">
    <property type="entry name" value="METHIONYL-TRNA FORMYLTRANSFERASE"/>
    <property type="match status" value="1"/>
</dbReference>
<evidence type="ECO:0000256" key="4">
    <source>
        <dbReference type="ARBA" id="ARBA00022917"/>
    </source>
</evidence>
<dbReference type="InterPro" id="IPR044135">
    <property type="entry name" value="Met-tRNA-FMT_C"/>
</dbReference>
<dbReference type="EC" id="2.1.2.9" evidence="2 5"/>
<feature type="region of interest" description="Disordered" evidence="6">
    <location>
        <begin position="1"/>
        <end position="42"/>
    </location>
</feature>
<feature type="compositionally biased region" description="Polar residues" evidence="6">
    <location>
        <begin position="11"/>
        <end position="28"/>
    </location>
</feature>
<evidence type="ECO:0000313" key="10">
    <source>
        <dbReference type="Proteomes" id="UP000215332"/>
    </source>
</evidence>
<evidence type="ECO:0000256" key="1">
    <source>
        <dbReference type="ARBA" id="ARBA00010699"/>
    </source>
</evidence>
<accession>A0A239WN42</accession>
<dbReference type="CDD" id="cd08646">
    <property type="entry name" value="FMT_core_Met-tRNA-FMT_N"/>
    <property type="match status" value="1"/>
</dbReference>
<sequence length="371" mass="39431">MHDWHGAAHNFGTTPGSSPRARLSTTSAHLPHGGTESDPSPLEHHAIDAMMDRLEIVKLLFAGTPEIACPALAALDDDPRHDVVAVLTRPDAAVGRHRTARPSPVAALAHRRGIRTIKAASVRTGAGHDEVASLDVNAAVVVAYGGLVPADLLKIPEHGWINLHFSLLPRWRGAAPVQRAIMAGDERTGACVFQLVPELDAGAVHASMTTTIGPTETSGELLERLAADTTGLITTALDRMADGIDPTPQPEQGFTHAAKITPQEARVDPSLPARTLDRLIRGTSPAPGAWGLLDGRRFKILRTCLVDPARDHETDLDSDLAPGELHATKNNLYLGTGEGVLRLMEVQAFGKKAMRGADWARGAHPNGKVLS</sequence>
<evidence type="ECO:0000313" key="9">
    <source>
        <dbReference type="EMBL" id="SNV36055.1"/>
    </source>
</evidence>
<dbReference type="InterPro" id="IPR011034">
    <property type="entry name" value="Formyl_transferase-like_C_sf"/>
</dbReference>
<evidence type="ECO:0000256" key="5">
    <source>
        <dbReference type="HAMAP-Rule" id="MF_00182"/>
    </source>
</evidence>
<evidence type="ECO:0000256" key="3">
    <source>
        <dbReference type="ARBA" id="ARBA00022679"/>
    </source>
</evidence>
<evidence type="ECO:0000256" key="2">
    <source>
        <dbReference type="ARBA" id="ARBA00012261"/>
    </source>
</evidence>
<feature type="binding site" evidence="5">
    <location>
        <begin position="166"/>
        <end position="169"/>
    </location>
    <ligand>
        <name>(6S)-5,6,7,8-tetrahydrofolate</name>
        <dbReference type="ChEBI" id="CHEBI:57453"/>
    </ligand>
</feature>
<dbReference type="SUPFAM" id="SSF53328">
    <property type="entry name" value="Formyltransferase"/>
    <property type="match status" value="1"/>
</dbReference>
<dbReference type="eggNOG" id="COG0223">
    <property type="taxonomic scope" value="Bacteria"/>
</dbReference>
<dbReference type="InterPro" id="IPR005793">
    <property type="entry name" value="Formyl_trans_C"/>
</dbReference>
<dbReference type="HAMAP" id="MF_00182">
    <property type="entry name" value="Formyl_trans"/>
    <property type="match status" value="1"/>
</dbReference>
<dbReference type="SUPFAM" id="SSF50486">
    <property type="entry name" value="FMT C-terminal domain-like"/>
    <property type="match status" value="1"/>
</dbReference>
<dbReference type="PANTHER" id="PTHR11138:SF5">
    <property type="entry name" value="METHIONYL-TRNA FORMYLTRANSFERASE, MITOCHONDRIAL"/>
    <property type="match status" value="1"/>
</dbReference>
<comment type="similarity">
    <text evidence="1 5">Belongs to the Fmt family.</text>
</comment>
<evidence type="ECO:0000256" key="6">
    <source>
        <dbReference type="SAM" id="MobiDB-lite"/>
    </source>
</evidence>
<dbReference type="InterPro" id="IPR041711">
    <property type="entry name" value="Met-tRNA-FMT_N"/>
</dbReference>
<dbReference type="InterPro" id="IPR002376">
    <property type="entry name" value="Formyl_transf_N"/>
</dbReference>
<keyword evidence="3 5" id="KW-0808">Transferase</keyword>
<feature type="domain" description="Formyl transferase N-terminal" evidence="7">
    <location>
        <begin position="62"/>
        <end position="230"/>
    </location>
</feature>
<dbReference type="GO" id="GO:0004479">
    <property type="term" value="F:methionyl-tRNA formyltransferase activity"/>
    <property type="evidence" value="ECO:0007669"/>
    <property type="project" value="UniProtKB-UniRule"/>
</dbReference>
<dbReference type="Pfam" id="PF00551">
    <property type="entry name" value="Formyl_trans_N"/>
    <property type="match status" value="1"/>
</dbReference>
<feature type="domain" description="Formyl transferase C-terminal" evidence="8">
    <location>
        <begin position="259"/>
        <end position="363"/>
    </location>
</feature>
<name>A0A239WN42_9ACTN</name>
<dbReference type="InterPro" id="IPR005794">
    <property type="entry name" value="Fmt"/>
</dbReference>
<comment type="catalytic activity">
    <reaction evidence="5">
        <text>L-methionyl-tRNA(fMet) + (6R)-10-formyltetrahydrofolate = N-formyl-L-methionyl-tRNA(fMet) + (6S)-5,6,7,8-tetrahydrofolate + H(+)</text>
        <dbReference type="Rhea" id="RHEA:24380"/>
        <dbReference type="Rhea" id="RHEA-COMP:9952"/>
        <dbReference type="Rhea" id="RHEA-COMP:9953"/>
        <dbReference type="ChEBI" id="CHEBI:15378"/>
        <dbReference type="ChEBI" id="CHEBI:57453"/>
        <dbReference type="ChEBI" id="CHEBI:78530"/>
        <dbReference type="ChEBI" id="CHEBI:78844"/>
        <dbReference type="ChEBI" id="CHEBI:195366"/>
        <dbReference type="EC" id="2.1.2.9"/>
    </reaction>
</comment>
<evidence type="ECO:0000259" key="8">
    <source>
        <dbReference type="Pfam" id="PF02911"/>
    </source>
</evidence>
<organism evidence="9 10">
    <name type="scientific">Cutibacterium granulosum</name>
    <dbReference type="NCBI Taxonomy" id="33011"/>
    <lineage>
        <taxon>Bacteria</taxon>
        <taxon>Bacillati</taxon>
        <taxon>Actinomycetota</taxon>
        <taxon>Actinomycetes</taxon>
        <taxon>Propionibacteriales</taxon>
        <taxon>Propionibacteriaceae</taxon>
        <taxon>Cutibacterium</taxon>
    </lineage>
</organism>
<keyword evidence="4 5" id="KW-0648">Protein biosynthesis</keyword>
<dbReference type="InterPro" id="IPR036477">
    <property type="entry name" value="Formyl_transf_N_sf"/>
</dbReference>
<dbReference type="EMBL" id="LT906441">
    <property type="protein sequence ID" value="SNV36055.1"/>
    <property type="molecule type" value="Genomic_DNA"/>
</dbReference>
<gene>
    <name evidence="5 9" type="primary">fmt</name>
    <name evidence="9" type="ORF">SAMEA4412665_01313</name>
</gene>